<comment type="caution">
    <text evidence="1">The sequence shown here is derived from an EMBL/GenBank/DDBJ whole genome shotgun (WGS) entry which is preliminary data.</text>
</comment>
<evidence type="ECO:0000313" key="1">
    <source>
        <dbReference type="EMBL" id="MPD04031.1"/>
    </source>
</evidence>
<organism evidence="1 2">
    <name type="scientific">Portunus trituberculatus</name>
    <name type="common">Swimming crab</name>
    <name type="synonym">Neptunus trituberculatus</name>
    <dbReference type="NCBI Taxonomy" id="210409"/>
    <lineage>
        <taxon>Eukaryota</taxon>
        <taxon>Metazoa</taxon>
        <taxon>Ecdysozoa</taxon>
        <taxon>Arthropoda</taxon>
        <taxon>Crustacea</taxon>
        <taxon>Multicrustacea</taxon>
        <taxon>Malacostraca</taxon>
        <taxon>Eumalacostraca</taxon>
        <taxon>Eucarida</taxon>
        <taxon>Decapoda</taxon>
        <taxon>Pleocyemata</taxon>
        <taxon>Brachyura</taxon>
        <taxon>Eubrachyura</taxon>
        <taxon>Portunoidea</taxon>
        <taxon>Portunidae</taxon>
        <taxon>Portuninae</taxon>
        <taxon>Portunus</taxon>
    </lineage>
</organism>
<evidence type="ECO:0000313" key="2">
    <source>
        <dbReference type="Proteomes" id="UP000324222"/>
    </source>
</evidence>
<proteinExistence type="predicted"/>
<accession>A0A5B7K4G9</accession>
<reference evidence="1 2" key="1">
    <citation type="submission" date="2019-05" db="EMBL/GenBank/DDBJ databases">
        <title>Another draft genome of Portunus trituberculatus and its Hox gene families provides insights of decapod evolution.</title>
        <authorList>
            <person name="Jeong J.-H."/>
            <person name="Song I."/>
            <person name="Kim S."/>
            <person name="Choi T."/>
            <person name="Kim D."/>
            <person name="Ryu S."/>
            <person name="Kim W."/>
        </authorList>
    </citation>
    <scope>NUCLEOTIDE SEQUENCE [LARGE SCALE GENOMIC DNA]</scope>
    <source>
        <tissue evidence="1">Muscle</tissue>
    </source>
</reference>
<protein>
    <submittedName>
        <fullName evidence="1">Uncharacterized protein</fullName>
    </submittedName>
</protein>
<dbReference type="EMBL" id="VSRR010139147">
    <property type="protein sequence ID" value="MPD04031.1"/>
    <property type="molecule type" value="Genomic_DNA"/>
</dbReference>
<sequence>MTCHSPFSILSEPPSIPALLPVRPVLLPRLSLS</sequence>
<keyword evidence="2" id="KW-1185">Reference proteome</keyword>
<name>A0A5B7K4G9_PORTR</name>
<dbReference type="Proteomes" id="UP000324222">
    <property type="component" value="Unassembled WGS sequence"/>
</dbReference>
<gene>
    <name evidence="1" type="ORF">E2C01_099699</name>
</gene>
<dbReference type="AlphaFoldDB" id="A0A5B7K4G9"/>